<sequence length="45" mass="5313">MLLRQRNAPRFCTDLCESSERRVQALMMKRDWLGEALDRGNRFAA</sequence>
<proteinExistence type="predicted"/>
<dbReference type="AlphaFoldDB" id="A0A484H642"/>
<name>A0A484H642_9ZZZZ</name>
<reference evidence="1" key="1">
    <citation type="submission" date="2018-10" db="EMBL/GenBank/DDBJ databases">
        <authorList>
            <person name="Gruber-Vodicka H."/>
            <person name="Jaeckle O."/>
        </authorList>
    </citation>
    <scope>NUCLEOTIDE SEQUENCE</scope>
</reference>
<dbReference type="EMBL" id="LR026963">
    <property type="protein sequence ID" value="VBB69567.1"/>
    <property type="molecule type" value="Genomic_DNA"/>
</dbReference>
<protein>
    <submittedName>
        <fullName evidence="1">Uncharacterized protein</fullName>
    </submittedName>
</protein>
<evidence type="ECO:0000313" key="1">
    <source>
        <dbReference type="EMBL" id="VBB69567.1"/>
    </source>
</evidence>
<organism evidence="1">
    <name type="scientific">invertebrate metagenome</name>
    <dbReference type="NCBI Taxonomy" id="1711999"/>
    <lineage>
        <taxon>unclassified sequences</taxon>
        <taxon>metagenomes</taxon>
        <taxon>organismal metagenomes</taxon>
    </lineage>
</organism>
<accession>A0A484H642</accession>
<gene>
    <name evidence="1" type="ORF">RIEGSTA812A_PEG_1040</name>
</gene>